<dbReference type="InterPro" id="IPR013766">
    <property type="entry name" value="Thioredoxin_domain"/>
</dbReference>
<sequence precursor="true">MSFLRYSILSLLVSCWTVGLLADDPTETRLVKPTDKAANGSQGEAKAAADKFTFQLSEEVRSALMPLLESIRSAKVSRVTVEMLADSVLSGQVVDSRESTFQIASRLPGSFTVYLKEPDQRTRLYCDGGAIVAAMAPDAYFTLPEQLSIQEAITDLPVPIGPYPEPLLALSFAGCDPAVSLIGGMKSIELVDKDKFRGEIPAVHLHGVQADDVTWDLWISAGDEPQPLRMLIDLTPMLIASKDVHVPAGYSSQVRYDFLTWRMTGKVEDSLFVFKKAPNAVEYESLEDYFQKITGTKGYHPLLGKPAPAFVAKTFGKKGFDSKLLKGRVVVLDFWSTWCEPCLTALPIIKKVADRYSDKGVVFLAVNTGEETEEVREFLRKERLSMNVLLDKDGKIADGYLVESIPQTVVIGKDGLVESVHLGFADEESLEQRLTDELDVMVVGGRIGSAEAGASQQGKNQQDVREKETSDTQVDRDAGTKKVPRKRP</sequence>
<organism evidence="4 5">
    <name type="scientific">Rubripirellula amarantea</name>
    <dbReference type="NCBI Taxonomy" id="2527999"/>
    <lineage>
        <taxon>Bacteria</taxon>
        <taxon>Pseudomonadati</taxon>
        <taxon>Planctomycetota</taxon>
        <taxon>Planctomycetia</taxon>
        <taxon>Pirellulales</taxon>
        <taxon>Pirellulaceae</taxon>
        <taxon>Rubripirellula</taxon>
    </lineage>
</organism>
<dbReference type="PROSITE" id="PS51352">
    <property type="entry name" value="THIOREDOXIN_2"/>
    <property type="match status" value="1"/>
</dbReference>
<feature type="compositionally biased region" description="Basic and acidic residues" evidence="1">
    <location>
        <begin position="462"/>
        <end position="480"/>
    </location>
</feature>
<gene>
    <name evidence="4" type="primary">resA_5</name>
    <name evidence="4" type="ORF">Pla22_44120</name>
</gene>
<dbReference type="RefSeq" id="WP_146516770.1">
    <property type="nucleotide sequence ID" value="NZ_SJPI01000003.1"/>
</dbReference>
<feature type="region of interest" description="Disordered" evidence="1">
    <location>
        <begin position="449"/>
        <end position="488"/>
    </location>
</feature>
<feature type="domain" description="Thioredoxin" evidence="3">
    <location>
        <begin position="301"/>
        <end position="439"/>
    </location>
</feature>
<comment type="caution">
    <text evidence="4">The sequence shown here is derived from an EMBL/GenBank/DDBJ whole genome shotgun (WGS) entry which is preliminary data.</text>
</comment>
<evidence type="ECO:0000259" key="3">
    <source>
        <dbReference type="PROSITE" id="PS51352"/>
    </source>
</evidence>
<evidence type="ECO:0000256" key="1">
    <source>
        <dbReference type="SAM" id="MobiDB-lite"/>
    </source>
</evidence>
<dbReference type="PANTHER" id="PTHR42852">
    <property type="entry name" value="THIOL:DISULFIDE INTERCHANGE PROTEIN DSBE"/>
    <property type="match status" value="1"/>
</dbReference>
<dbReference type="PANTHER" id="PTHR42852:SF17">
    <property type="entry name" value="THIOREDOXIN-LIKE PROTEIN HI_1115"/>
    <property type="match status" value="1"/>
</dbReference>
<feature type="chain" id="PRO_5023050721" evidence="2">
    <location>
        <begin position="23"/>
        <end position="488"/>
    </location>
</feature>
<reference evidence="4 5" key="1">
    <citation type="submission" date="2019-02" db="EMBL/GenBank/DDBJ databases">
        <title>Deep-cultivation of Planctomycetes and their phenomic and genomic characterization uncovers novel biology.</title>
        <authorList>
            <person name="Wiegand S."/>
            <person name="Jogler M."/>
            <person name="Boedeker C."/>
            <person name="Pinto D."/>
            <person name="Vollmers J."/>
            <person name="Rivas-Marin E."/>
            <person name="Kohn T."/>
            <person name="Peeters S.H."/>
            <person name="Heuer A."/>
            <person name="Rast P."/>
            <person name="Oberbeckmann S."/>
            <person name="Bunk B."/>
            <person name="Jeske O."/>
            <person name="Meyerdierks A."/>
            <person name="Storesund J.E."/>
            <person name="Kallscheuer N."/>
            <person name="Luecker S."/>
            <person name="Lage O.M."/>
            <person name="Pohl T."/>
            <person name="Merkel B.J."/>
            <person name="Hornburger P."/>
            <person name="Mueller R.-W."/>
            <person name="Bruemmer F."/>
            <person name="Labrenz M."/>
            <person name="Spormann A.M."/>
            <person name="Op Den Camp H."/>
            <person name="Overmann J."/>
            <person name="Amann R."/>
            <person name="Jetten M.S.M."/>
            <person name="Mascher T."/>
            <person name="Medema M.H."/>
            <person name="Devos D.P."/>
            <person name="Kaster A.-K."/>
            <person name="Ovreas L."/>
            <person name="Rohde M."/>
            <person name="Galperin M.Y."/>
            <person name="Jogler C."/>
        </authorList>
    </citation>
    <scope>NUCLEOTIDE SEQUENCE [LARGE SCALE GENOMIC DNA]</scope>
    <source>
        <strain evidence="4 5">Pla22</strain>
    </source>
</reference>
<dbReference type="Gene3D" id="3.40.30.10">
    <property type="entry name" value="Glutaredoxin"/>
    <property type="match status" value="1"/>
</dbReference>
<dbReference type="InterPro" id="IPR019207">
    <property type="entry name" value="DUF2092"/>
</dbReference>
<dbReference type="GO" id="GO:0016209">
    <property type="term" value="F:antioxidant activity"/>
    <property type="evidence" value="ECO:0007669"/>
    <property type="project" value="InterPro"/>
</dbReference>
<dbReference type="GO" id="GO:0016491">
    <property type="term" value="F:oxidoreductase activity"/>
    <property type="evidence" value="ECO:0007669"/>
    <property type="project" value="InterPro"/>
</dbReference>
<dbReference type="Pfam" id="PF00578">
    <property type="entry name" value="AhpC-TSA"/>
    <property type="match status" value="1"/>
</dbReference>
<name>A0A5C5WF02_9BACT</name>
<dbReference type="InterPro" id="IPR050553">
    <property type="entry name" value="Thioredoxin_ResA/DsbE_sf"/>
</dbReference>
<dbReference type="InterPro" id="IPR000866">
    <property type="entry name" value="AhpC/TSA"/>
</dbReference>
<dbReference type="CDD" id="cd02966">
    <property type="entry name" value="TlpA_like_family"/>
    <property type="match status" value="1"/>
</dbReference>
<dbReference type="InterPro" id="IPR036249">
    <property type="entry name" value="Thioredoxin-like_sf"/>
</dbReference>
<protein>
    <submittedName>
        <fullName evidence="4">Thiol-disulfide oxidoreductase ResA</fullName>
    </submittedName>
</protein>
<dbReference type="Proteomes" id="UP000316598">
    <property type="component" value="Unassembled WGS sequence"/>
</dbReference>
<dbReference type="EMBL" id="SJPI01000003">
    <property type="protein sequence ID" value="TWT49220.1"/>
    <property type="molecule type" value="Genomic_DNA"/>
</dbReference>
<keyword evidence="2" id="KW-0732">Signal</keyword>
<feature type="signal peptide" evidence="2">
    <location>
        <begin position="1"/>
        <end position="22"/>
    </location>
</feature>
<dbReference type="Pfam" id="PF09865">
    <property type="entry name" value="DUF2092"/>
    <property type="match status" value="1"/>
</dbReference>
<keyword evidence="5" id="KW-1185">Reference proteome</keyword>
<dbReference type="AlphaFoldDB" id="A0A5C5WF02"/>
<evidence type="ECO:0000256" key="2">
    <source>
        <dbReference type="SAM" id="SignalP"/>
    </source>
</evidence>
<proteinExistence type="predicted"/>
<evidence type="ECO:0000313" key="4">
    <source>
        <dbReference type="EMBL" id="TWT49220.1"/>
    </source>
</evidence>
<accession>A0A5C5WF02</accession>
<evidence type="ECO:0000313" key="5">
    <source>
        <dbReference type="Proteomes" id="UP000316598"/>
    </source>
</evidence>
<dbReference type="SUPFAM" id="SSF52833">
    <property type="entry name" value="Thioredoxin-like"/>
    <property type="match status" value="1"/>
</dbReference>
<dbReference type="OrthoDB" id="261881at2"/>